<feature type="domain" description="Reverse transcriptase" evidence="2">
    <location>
        <begin position="44"/>
        <end position="274"/>
    </location>
</feature>
<keyword evidence="3" id="KW-0808">Transferase</keyword>
<protein>
    <submittedName>
        <fullName evidence="3">RNA-directed DNA polymerase</fullName>
    </submittedName>
</protein>
<evidence type="ECO:0000259" key="2">
    <source>
        <dbReference type="PROSITE" id="PS50878"/>
    </source>
</evidence>
<keyword evidence="4" id="KW-1185">Reference proteome</keyword>
<dbReference type="GO" id="GO:0003964">
    <property type="term" value="F:RNA-directed DNA polymerase activity"/>
    <property type="evidence" value="ECO:0007669"/>
    <property type="project" value="UniProtKB-KW"/>
</dbReference>
<dbReference type="EMBL" id="CP039396">
    <property type="protein sequence ID" value="QCD42792.1"/>
    <property type="molecule type" value="Genomic_DNA"/>
</dbReference>
<dbReference type="InterPro" id="IPR043502">
    <property type="entry name" value="DNA/RNA_pol_sf"/>
</dbReference>
<name>A0A4P7W4G5_9BACT</name>
<accession>A0A4P7W4G5</accession>
<dbReference type="SUPFAM" id="SSF56672">
    <property type="entry name" value="DNA/RNA polymerases"/>
    <property type="match status" value="1"/>
</dbReference>
<sequence length="423" mass="48314">MNDKILEMFFDIKRWTYAIDKGVGKHINKAHLYQLTKPETRAAMYAAIRDGKYEIAPPHTAQIPKDNGDFRTVYINEPVDRVFLSIANDLLFELMPEMIHPACQSYQKGIGCGKIVKEISWKICETKGDVIGWKSDFSKYFDSVPIRFIDEAFDKVEAKYGHSAIIDVLRKYYHSDWYFDADGNLQKSYQSLKQGCSVASWLANVVMFSLDERLSKLDGEYVRYSDDALFVGPDYMRAMEIMSEEVAMREMTLNPKKIEYLTHTRWFKFLGFSIMGASISLSSTRIKSFQKEIEARTIRAKNLSFNKAINQVNNYLYFGNGEYSWATQVLPVINVQKDVQILSVFVADCLRAVITGKTKVGGLGYVANNPDGCIQRGIGRNVKANRIKTDKTLPGYYTLGCMQNALRTSKEVYKTLVANLNRK</sequence>
<proteinExistence type="inferred from homology"/>
<keyword evidence="3" id="KW-0695">RNA-directed DNA polymerase</keyword>
<comment type="similarity">
    <text evidence="1">Belongs to the bacterial reverse transcriptase family.</text>
</comment>
<evidence type="ECO:0000313" key="4">
    <source>
        <dbReference type="Proteomes" id="UP000297149"/>
    </source>
</evidence>
<dbReference type="Proteomes" id="UP000297149">
    <property type="component" value="Chromosome"/>
</dbReference>
<reference evidence="4" key="1">
    <citation type="submission" date="2019-02" db="EMBL/GenBank/DDBJ databases">
        <title>Isolation and identification of novel species under the genus Muribaculum.</title>
        <authorList>
            <person name="Miyake S."/>
            <person name="Ding Y."/>
            <person name="Low A."/>
            <person name="Soh M."/>
            <person name="Seedorf H."/>
        </authorList>
    </citation>
    <scope>NUCLEOTIDE SEQUENCE [LARGE SCALE GENOMIC DNA]</scope>
    <source>
        <strain evidence="4">H5</strain>
    </source>
</reference>
<keyword evidence="3" id="KW-0548">Nucleotidyltransferase</keyword>
<dbReference type="PROSITE" id="PS50878">
    <property type="entry name" value="RT_POL"/>
    <property type="match status" value="1"/>
</dbReference>
<dbReference type="PANTHER" id="PTHR34047:SF8">
    <property type="entry name" value="PROTEIN YKFC"/>
    <property type="match status" value="1"/>
</dbReference>
<dbReference type="CDD" id="cd01646">
    <property type="entry name" value="RT_Bac_retron_I"/>
    <property type="match status" value="1"/>
</dbReference>
<evidence type="ECO:0000313" key="3">
    <source>
        <dbReference type="EMBL" id="QCD42792.1"/>
    </source>
</evidence>
<organism evidence="3 4">
    <name type="scientific">Duncaniella dubosii</name>
    <dbReference type="NCBI Taxonomy" id="2518971"/>
    <lineage>
        <taxon>Bacteria</taxon>
        <taxon>Pseudomonadati</taxon>
        <taxon>Bacteroidota</taxon>
        <taxon>Bacteroidia</taxon>
        <taxon>Bacteroidales</taxon>
        <taxon>Muribaculaceae</taxon>
        <taxon>Duncaniella</taxon>
    </lineage>
</organism>
<dbReference type="RefSeq" id="WP_128701857.1">
    <property type="nucleotide sequence ID" value="NZ_CP039396.1"/>
</dbReference>
<dbReference type="InterPro" id="IPR000477">
    <property type="entry name" value="RT_dom"/>
</dbReference>
<dbReference type="KEGG" id="ddb:E7747_11160"/>
<dbReference type="AlphaFoldDB" id="A0A4P7W4G5"/>
<dbReference type="Pfam" id="PF00078">
    <property type="entry name" value="RVT_1"/>
    <property type="match status" value="1"/>
</dbReference>
<dbReference type="InterPro" id="IPR051083">
    <property type="entry name" value="GrpII_Intron_Splice-Mob/Def"/>
</dbReference>
<evidence type="ECO:0000256" key="1">
    <source>
        <dbReference type="ARBA" id="ARBA00034120"/>
    </source>
</evidence>
<dbReference type="PANTHER" id="PTHR34047">
    <property type="entry name" value="NUCLEAR INTRON MATURASE 1, MITOCHONDRIAL-RELATED"/>
    <property type="match status" value="1"/>
</dbReference>
<gene>
    <name evidence="3" type="ORF">E7747_11160</name>
</gene>